<proteinExistence type="predicted"/>
<evidence type="ECO:0000313" key="4">
    <source>
        <dbReference type="Proteomes" id="UP000678499"/>
    </source>
</evidence>
<reference evidence="3" key="1">
    <citation type="submission" date="2020-11" db="EMBL/GenBank/DDBJ databases">
        <authorList>
            <person name="Tran Van P."/>
        </authorList>
    </citation>
    <scope>NUCLEOTIDE SEQUENCE</scope>
</reference>
<dbReference type="EMBL" id="CAJPEX010003388">
    <property type="protein sequence ID" value="CAG0922172.1"/>
    <property type="molecule type" value="Genomic_DNA"/>
</dbReference>
<dbReference type="EMBL" id="OA885425">
    <property type="protein sequence ID" value="CAD7282020.1"/>
    <property type="molecule type" value="Genomic_DNA"/>
</dbReference>
<accession>A0A7R9GI36</accession>
<feature type="compositionally biased region" description="Low complexity" evidence="1">
    <location>
        <begin position="98"/>
        <end position="110"/>
    </location>
</feature>
<feature type="signal peptide" evidence="2">
    <location>
        <begin position="1"/>
        <end position="22"/>
    </location>
</feature>
<feature type="region of interest" description="Disordered" evidence="1">
    <location>
        <begin position="91"/>
        <end position="113"/>
    </location>
</feature>
<dbReference type="AlphaFoldDB" id="A0A7R9GI36"/>
<dbReference type="Proteomes" id="UP000678499">
    <property type="component" value="Unassembled WGS sequence"/>
</dbReference>
<protein>
    <submittedName>
        <fullName evidence="3">Uncharacterized protein</fullName>
    </submittedName>
</protein>
<evidence type="ECO:0000313" key="3">
    <source>
        <dbReference type="EMBL" id="CAD7282020.1"/>
    </source>
</evidence>
<gene>
    <name evidence="3" type="ORF">NMOB1V02_LOCUS9652</name>
</gene>
<name>A0A7R9GI36_9CRUS</name>
<evidence type="ECO:0000256" key="1">
    <source>
        <dbReference type="SAM" id="MobiDB-lite"/>
    </source>
</evidence>
<evidence type="ECO:0000256" key="2">
    <source>
        <dbReference type="SAM" id="SignalP"/>
    </source>
</evidence>
<sequence>MPGNVRVLLFLLMLSYVSILSGDGRLSSVSFNHALVRELILITIGREGMSGSTSQHWSDNPIRAVPRLGKRPAGKKSIVFEEIVPVAGDKRAARPRTSSYSSSSLKYGSSDVHQQGTDGIHEEGFIKGYIGRVSALLDETDGVSPLTDDRNRTDSWGSLPASDPFLVLASVSKDPRKSFESESREDEVAYFLQKIC</sequence>
<keyword evidence="2" id="KW-0732">Signal</keyword>
<organism evidence="3">
    <name type="scientific">Notodromas monacha</name>
    <dbReference type="NCBI Taxonomy" id="399045"/>
    <lineage>
        <taxon>Eukaryota</taxon>
        <taxon>Metazoa</taxon>
        <taxon>Ecdysozoa</taxon>
        <taxon>Arthropoda</taxon>
        <taxon>Crustacea</taxon>
        <taxon>Oligostraca</taxon>
        <taxon>Ostracoda</taxon>
        <taxon>Podocopa</taxon>
        <taxon>Podocopida</taxon>
        <taxon>Cypridocopina</taxon>
        <taxon>Cypridoidea</taxon>
        <taxon>Cyprididae</taxon>
        <taxon>Notodromas</taxon>
    </lineage>
</organism>
<feature type="chain" id="PRO_5036210810" evidence="2">
    <location>
        <begin position="23"/>
        <end position="196"/>
    </location>
</feature>
<keyword evidence="4" id="KW-1185">Reference proteome</keyword>